<dbReference type="Proteomes" id="UP000282674">
    <property type="component" value="Unassembled WGS sequence"/>
</dbReference>
<organism evidence="1 2">
    <name type="scientific">Actinomadura harenae</name>
    <dbReference type="NCBI Taxonomy" id="2483351"/>
    <lineage>
        <taxon>Bacteria</taxon>
        <taxon>Bacillati</taxon>
        <taxon>Actinomycetota</taxon>
        <taxon>Actinomycetes</taxon>
        <taxon>Streptosporangiales</taxon>
        <taxon>Thermomonosporaceae</taxon>
        <taxon>Actinomadura</taxon>
    </lineage>
</organism>
<dbReference type="RefSeq" id="WP_122195293.1">
    <property type="nucleotide sequence ID" value="NZ_JBHSKC010000012.1"/>
</dbReference>
<proteinExistence type="predicted"/>
<reference evidence="1 2" key="1">
    <citation type="submission" date="2018-10" db="EMBL/GenBank/DDBJ databases">
        <title>Isolation from soil.</title>
        <authorList>
            <person name="Hu J."/>
        </authorList>
    </citation>
    <scope>NUCLEOTIDE SEQUENCE [LARGE SCALE GENOMIC DNA]</scope>
    <source>
        <strain evidence="1 2">NEAU-Ht49</strain>
    </source>
</reference>
<dbReference type="OrthoDB" id="3427887at2"/>
<protein>
    <submittedName>
        <fullName evidence="1">Uncharacterized protein</fullName>
    </submittedName>
</protein>
<evidence type="ECO:0000313" key="2">
    <source>
        <dbReference type="Proteomes" id="UP000282674"/>
    </source>
</evidence>
<evidence type="ECO:0000313" key="1">
    <source>
        <dbReference type="EMBL" id="RMI43298.1"/>
    </source>
</evidence>
<keyword evidence="2" id="KW-1185">Reference proteome</keyword>
<gene>
    <name evidence="1" type="ORF">EBO15_16585</name>
</gene>
<accession>A0A3M2M858</accession>
<comment type="caution">
    <text evidence="1">The sequence shown here is derived from an EMBL/GenBank/DDBJ whole genome shotgun (WGS) entry which is preliminary data.</text>
</comment>
<name>A0A3M2M858_9ACTN</name>
<sequence>MVSIDEELVPLMTQVWRLGFETKVSCQDVGEAVRDGGTRTAPADRPTVAARLRGRAWLVVKREHGPLLMTAVRLAGASEGWALHPVKQDTDPSTWLSITLPRTRIRQAAQALTSRPSPRP</sequence>
<dbReference type="AlphaFoldDB" id="A0A3M2M858"/>
<dbReference type="EMBL" id="RFFG01000026">
    <property type="protein sequence ID" value="RMI43298.1"/>
    <property type="molecule type" value="Genomic_DNA"/>
</dbReference>